<sequence>MPSAIPTGEVHTCLRPGAPVNSYIWALFGLAKKHY</sequence>
<name>A0A9W4GIN5_BLUGR</name>
<gene>
    <name evidence="1" type="ORF">BGTH12_LOCUS6443</name>
</gene>
<proteinExistence type="predicted"/>
<protein>
    <submittedName>
        <fullName evidence="1">BgTH12-00583</fullName>
    </submittedName>
</protein>
<organism evidence="1 2">
    <name type="scientific">Blumeria graminis f. sp. triticale</name>
    <dbReference type="NCBI Taxonomy" id="1689686"/>
    <lineage>
        <taxon>Eukaryota</taxon>
        <taxon>Fungi</taxon>
        <taxon>Dikarya</taxon>
        <taxon>Ascomycota</taxon>
        <taxon>Pezizomycotina</taxon>
        <taxon>Leotiomycetes</taxon>
        <taxon>Erysiphales</taxon>
        <taxon>Erysiphaceae</taxon>
        <taxon>Blumeria</taxon>
    </lineage>
</organism>
<comment type="caution">
    <text evidence="1">The sequence shown here is derived from an EMBL/GenBank/DDBJ whole genome shotgun (WGS) entry which is preliminary data.</text>
</comment>
<dbReference type="EMBL" id="CAJHIT010000009">
    <property type="protein sequence ID" value="CAD6505085.1"/>
    <property type="molecule type" value="Genomic_DNA"/>
</dbReference>
<reference evidence="1" key="1">
    <citation type="submission" date="2020-10" db="EMBL/GenBank/DDBJ databases">
        <authorList>
            <person name="Muller C M."/>
        </authorList>
    </citation>
    <scope>NUCLEOTIDE SEQUENCE</scope>
    <source>
        <strain evidence="1">THUN-12</strain>
    </source>
</reference>
<dbReference type="Proteomes" id="UP000683417">
    <property type="component" value="Unassembled WGS sequence"/>
</dbReference>
<evidence type="ECO:0000313" key="2">
    <source>
        <dbReference type="Proteomes" id="UP000683417"/>
    </source>
</evidence>
<accession>A0A9W4GIN5</accession>
<dbReference type="AlphaFoldDB" id="A0A9W4GIN5"/>
<evidence type="ECO:0000313" key="1">
    <source>
        <dbReference type="EMBL" id="CAD6505085.1"/>
    </source>
</evidence>